<dbReference type="AlphaFoldDB" id="Q310T1"/>
<gene>
    <name evidence="6" type="ordered locus">Dde_1768</name>
</gene>
<name>Q310T1_OLEA2</name>
<sequence length="204" mass="23247">MSRRRMYWVAGMLILLTGLLLYAAMGARQVSEVRRSLTDAQPAVEGNVDLALSGVRLKQGEKGRELWTLEAEKAFYDQQGDTVRIKQPDIVYFLEKQNDNLSVKARWGEIKQSSQSMRLWDDVVLVQTDKMLKTSLLTYLGSSRELTMPEKVWFETGAMNGTMHDVLWLLDTNVIKARGSVDMVLYLEDGFSGLARGEKRHEQN</sequence>
<dbReference type="GO" id="GO:0005886">
    <property type="term" value="C:plasma membrane"/>
    <property type="evidence" value="ECO:0007669"/>
    <property type="project" value="InterPro"/>
</dbReference>
<evidence type="ECO:0008006" key="8">
    <source>
        <dbReference type="Google" id="ProtNLM"/>
    </source>
</evidence>
<proteinExistence type="predicted"/>
<dbReference type="GO" id="GO:0015221">
    <property type="term" value="F:lipopolysaccharide transmembrane transporter activity"/>
    <property type="evidence" value="ECO:0007669"/>
    <property type="project" value="InterPro"/>
</dbReference>
<keyword evidence="4" id="KW-1133">Transmembrane helix</keyword>
<dbReference type="PANTHER" id="PTHR37481">
    <property type="entry name" value="LIPOPOLYSACCHARIDE EXPORT SYSTEM PROTEIN LPTC"/>
    <property type="match status" value="1"/>
</dbReference>
<dbReference type="Gene3D" id="2.60.450.10">
    <property type="entry name" value="Lipopolysaccharide (LPS) transport protein A like domain"/>
    <property type="match status" value="1"/>
</dbReference>
<keyword evidence="7" id="KW-1185">Reference proteome</keyword>
<evidence type="ECO:0000256" key="5">
    <source>
        <dbReference type="ARBA" id="ARBA00023136"/>
    </source>
</evidence>
<dbReference type="KEGG" id="dde:Dde_1768"/>
<dbReference type="Proteomes" id="UP000002710">
    <property type="component" value="Chromosome"/>
</dbReference>
<reference evidence="6 7" key="1">
    <citation type="journal article" date="2011" name="J. Bacteriol.">
        <title>Complete genome sequence and updated annotation of Desulfovibrio alaskensis G20.</title>
        <authorList>
            <person name="Hauser L.J."/>
            <person name="Land M.L."/>
            <person name="Brown S.D."/>
            <person name="Larimer F."/>
            <person name="Keller K.L."/>
            <person name="Rapp-Giles B.J."/>
            <person name="Price M.N."/>
            <person name="Lin M."/>
            <person name="Bruce D.C."/>
            <person name="Detter J.C."/>
            <person name="Tapia R."/>
            <person name="Han C.S."/>
            <person name="Goodwin L.A."/>
            <person name="Cheng J.F."/>
            <person name="Pitluck S."/>
            <person name="Copeland A."/>
            <person name="Lucas S."/>
            <person name="Nolan M."/>
            <person name="Lapidus A.L."/>
            <person name="Palumbo A.V."/>
            <person name="Wall J.D."/>
        </authorList>
    </citation>
    <scope>NUCLEOTIDE SEQUENCE [LARGE SCALE GENOMIC DNA]</scope>
    <source>
        <strain evidence="7">ATCC BAA 1058 / DSM 17464 / G20</strain>
    </source>
</reference>
<evidence type="ECO:0000313" key="6">
    <source>
        <dbReference type="EMBL" id="ABB38565.1"/>
    </source>
</evidence>
<evidence type="ECO:0000313" key="7">
    <source>
        <dbReference type="Proteomes" id="UP000002710"/>
    </source>
</evidence>
<organism evidence="6 7">
    <name type="scientific">Oleidesulfovibrio alaskensis (strain ATCC BAA-1058 / DSM 17464 / G20)</name>
    <name type="common">Desulfovibrio alaskensis</name>
    <dbReference type="NCBI Taxonomy" id="207559"/>
    <lineage>
        <taxon>Bacteria</taxon>
        <taxon>Pseudomonadati</taxon>
        <taxon>Thermodesulfobacteriota</taxon>
        <taxon>Desulfovibrionia</taxon>
        <taxon>Desulfovibrionales</taxon>
        <taxon>Desulfovibrionaceae</taxon>
        <taxon>Oleidesulfovibrio</taxon>
    </lineage>
</organism>
<dbReference type="HOGENOM" id="CLU_1341448_0_0_7"/>
<protein>
    <recommendedName>
        <fullName evidence="8">LPS export ABC transporter periplasmic protein LptC</fullName>
    </recommendedName>
</protein>
<dbReference type="InterPro" id="IPR010664">
    <property type="entry name" value="LipoPS_assembly_LptC-rel"/>
</dbReference>
<dbReference type="STRING" id="207559.Dde_1768"/>
<keyword evidence="3" id="KW-0812">Transmembrane</keyword>
<evidence type="ECO:0000256" key="2">
    <source>
        <dbReference type="ARBA" id="ARBA00022519"/>
    </source>
</evidence>
<evidence type="ECO:0000256" key="3">
    <source>
        <dbReference type="ARBA" id="ARBA00022692"/>
    </source>
</evidence>
<keyword evidence="2" id="KW-0997">Cell inner membrane</keyword>
<evidence type="ECO:0000256" key="1">
    <source>
        <dbReference type="ARBA" id="ARBA00022475"/>
    </source>
</evidence>
<dbReference type="Pfam" id="PF06835">
    <property type="entry name" value="LptC"/>
    <property type="match status" value="1"/>
</dbReference>
<keyword evidence="1" id="KW-1003">Cell membrane</keyword>
<accession>Q310T1</accession>
<dbReference type="EMBL" id="CP000112">
    <property type="protein sequence ID" value="ABB38565.1"/>
    <property type="molecule type" value="Genomic_DNA"/>
</dbReference>
<dbReference type="InterPro" id="IPR026265">
    <property type="entry name" value="LptC"/>
</dbReference>
<dbReference type="eggNOG" id="COG3117">
    <property type="taxonomic scope" value="Bacteria"/>
</dbReference>
<dbReference type="RefSeq" id="WP_011367695.1">
    <property type="nucleotide sequence ID" value="NC_007519.1"/>
</dbReference>
<dbReference type="NCBIfam" id="TIGR04409">
    <property type="entry name" value="LptC_YrbK"/>
    <property type="match status" value="1"/>
</dbReference>
<dbReference type="PANTHER" id="PTHR37481:SF1">
    <property type="entry name" value="LIPOPOLYSACCHARIDE EXPORT SYSTEM PROTEIN LPTC"/>
    <property type="match status" value="1"/>
</dbReference>
<keyword evidence="5" id="KW-0472">Membrane</keyword>
<evidence type="ECO:0000256" key="4">
    <source>
        <dbReference type="ARBA" id="ARBA00022989"/>
    </source>
</evidence>
<dbReference type="GO" id="GO:0030288">
    <property type="term" value="C:outer membrane-bounded periplasmic space"/>
    <property type="evidence" value="ECO:0007669"/>
    <property type="project" value="TreeGrafter"/>
</dbReference>
<dbReference type="GO" id="GO:0017089">
    <property type="term" value="F:glycolipid transfer activity"/>
    <property type="evidence" value="ECO:0007669"/>
    <property type="project" value="TreeGrafter"/>
</dbReference>
<dbReference type="InterPro" id="IPR052363">
    <property type="entry name" value="LPS_export_LptC"/>
</dbReference>